<evidence type="ECO:0000256" key="1">
    <source>
        <dbReference type="SAM" id="MobiDB-lite"/>
    </source>
</evidence>
<protein>
    <recommendedName>
        <fullName evidence="4">Zinc finger protein</fullName>
    </recommendedName>
</protein>
<comment type="caution">
    <text evidence="2">The sequence shown here is derived from an EMBL/GenBank/DDBJ whole genome shotgun (WGS) entry which is preliminary data.</text>
</comment>
<dbReference type="EMBL" id="JBHFFA010000001">
    <property type="protein sequence ID" value="KAL2650718.1"/>
    <property type="molecule type" value="Genomic_DNA"/>
</dbReference>
<name>A0ABD1ZH63_9MARC</name>
<evidence type="ECO:0000313" key="2">
    <source>
        <dbReference type="EMBL" id="KAL2650718.1"/>
    </source>
</evidence>
<dbReference type="AlphaFoldDB" id="A0ABD1ZH63"/>
<sequence>MDVVEDIASPPLVGAFEPIESTPDDVLACEPSQPSSMEHMVHDDHQSPIDIQDRSSVPNYIDEDQHVEESSARNSEGLEMVIFTPRELVIVVDVPYSPESPRDGRQEYDD</sequence>
<feature type="compositionally biased region" description="Basic and acidic residues" evidence="1">
    <location>
        <begin position="39"/>
        <end position="53"/>
    </location>
</feature>
<accession>A0ABD1ZH63</accession>
<reference evidence="2 3" key="1">
    <citation type="submission" date="2024-09" db="EMBL/GenBank/DDBJ databases">
        <title>Chromosome-scale assembly of Riccia fluitans.</title>
        <authorList>
            <person name="Paukszto L."/>
            <person name="Sawicki J."/>
            <person name="Karawczyk K."/>
            <person name="Piernik-Szablinska J."/>
            <person name="Szczecinska M."/>
            <person name="Mazdziarz M."/>
        </authorList>
    </citation>
    <scope>NUCLEOTIDE SEQUENCE [LARGE SCALE GENOMIC DNA]</scope>
    <source>
        <strain evidence="2">Rf_01</strain>
        <tissue evidence="2">Aerial parts of the thallus</tissue>
    </source>
</reference>
<dbReference type="Proteomes" id="UP001605036">
    <property type="component" value="Unassembled WGS sequence"/>
</dbReference>
<proteinExistence type="predicted"/>
<organism evidence="2 3">
    <name type="scientific">Riccia fluitans</name>
    <dbReference type="NCBI Taxonomy" id="41844"/>
    <lineage>
        <taxon>Eukaryota</taxon>
        <taxon>Viridiplantae</taxon>
        <taxon>Streptophyta</taxon>
        <taxon>Embryophyta</taxon>
        <taxon>Marchantiophyta</taxon>
        <taxon>Marchantiopsida</taxon>
        <taxon>Marchantiidae</taxon>
        <taxon>Marchantiales</taxon>
        <taxon>Ricciaceae</taxon>
        <taxon>Riccia</taxon>
    </lineage>
</organism>
<evidence type="ECO:0000313" key="3">
    <source>
        <dbReference type="Proteomes" id="UP001605036"/>
    </source>
</evidence>
<gene>
    <name evidence="2" type="ORF">R1flu_018846</name>
</gene>
<evidence type="ECO:0008006" key="4">
    <source>
        <dbReference type="Google" id="ProtNLM"/>
    </source>
</evidence>
<feature type="region of interest" description="Disordered" evidence="1">
    <location>
        <begin position="32"/>
        <end position="53"/>
    </location>
</feature>
<keyword evidence="3" id="KW-1185">Reference proteome</keyword>